<dbReference type="EMBL" id="OOIL02004704">
    <property type="protein sequence ID" value="VFQ92832.1"/>
    <property type="molecule type" value="Genomic_DNA"/>
</dbReference>
<feature type="compositionally biased region" description="Acidic residues" evidence="1">
    <location>
        <begin position="472"/>
        <end position="487"/>
    </location>
</feature>
<name>A0A484MV54_9ASTE</name>
<feature type="compositionally biased region" description="Low complexity" evidence="1">
    <location>
        <begin position="58"/>
        <end position="76"/>
    </location>
</feature>
<protein>
    <submittedName>
        <fullName evidence="2">Uncharacterized protein</fullName>
    </submittedName>
</protein>
<feature type="compositionally biased region" description="Basic and acidic residues" evidence="1">
    <location>
        <begin position="551"/>
        <end position="561"/>
    </location>
</feature>
<evidence type="ECO:0000313" key="3">
    <source>
        <dbReference type="Proteomes" id="UP000595140"/>
    </source>
</evidence>
<feature type="compositionally biased region" description="Basic and acidic residues" evidence="1">
    <location>
        <begin position="39"/>
        <end position="50"/>
    </location>
</feature>
<feature type="compositionally biased region" description="Basic and acidic residues" evidence="1">
    <location>
        <begin position="309"/>
        <end position="326"/>
    </location>
</feature>
<feature type="region of interest" description="Disordered" evidence="1">
    <location>
        <begin position="300"/>
        <end position="332"/>
    </location>
</feature>
<accession>A0A484MV54</accession>
<dbReference type="AlphaFoldDB" id="A0A484MV54"/>
<gene>
    <name evidence="2" type="ORF">CCAM_LOCUS34608</name>
</gene>
<proteinExistence type="predicted"/>
<sequence length="773" mass="88832">MSSASESHNSDPETPIQDEPSRSHSRPQNRGNPQNQEIPAREGPESRLEENPEEELSGEALPRLPSSSSSDAAAPPIGGNLLDASSASPSNPIQRVFKRKKGNNAKRVQAMEKKLSALERSLNPIPFRPAKNFDFNKHEKLLKQLGLWDFVHIEFDQNIRADLIVQLVVWYDPRLRASYVNGYRIAVNRADLGRALKLHVKKEKGAELDGESLSDESVEFIEDFVSNWVLLHEDMWIMPDEVVSWLKLIKNKHPEKVDWPGLFWFMVEKELSCGEQLEDCYYASHLQCLIRSQREELLLSENPSQKAQNKKEFSNEQPEKAQHEGELLNEEPQKALLLKDNIFTDEPEKLQNKDEMFTEEHNNVEGGNKQEEGERDVKVGQEEGAVFKEPNVELTLGPDMEEDVEMIDSEEHVEQEDDDDEDADEEEEEEEEAEEDDDDDDDDGEEVDEEEEEYRLYLQRCSKKEKIKEEIKEEECEEEEEDRDDDDDFAVMHNVETVAGDIHQAADIVFPSDGLLPDQAVDFFNHGSKRGIDNDGDHSMATHSLGANKRMRVEEAPSDKPDDLMSCIERIQSLVARAKILNDAREKSDHDFTAHTHFLLEEVQKRDNAIQQINNNMYEEIKKRDAQIYRLERELFTMGNILDAYRKALKSTRQEFADYRLRVQLPEEPIYKDAGPGGLVLTTAEIEMLRLKQQDEFRSSCMVLEMRAKEAEEVFATEFEMYMEKVLALGSRLTGLSDNLKELHDNRKALKTQQPAHITVETLNDPPTELKAE</sequence>
<feature type="compositionally biased region" description="Basic and acidic residues" evidence="1">
    <location>
        <begin position="462"/>
        <end position="471"/>
    </location>
</feature>
<reference evidence="2 3" key="1">
    <citation type="submission" date="2018-04" db="EMBL/GenBank/DDBJ databases">
        <authorList>
            <person name="Vogel A."/>
        </authorList>
    </citation>
    <scope>NUCLEOTIDE SEQUENCE [LARGE SCALE GENOMIC DNA]</scope>
</reference>
<feature type="region of interest" description="Disordered" evidence="1">
    <location>
        <begin position="1"/>
        <end position="91"/>
    </location>
</feature>
<feature type="compositionally biased region" description="Polar residues" evidence="1">
    <location>
        <begin position="26"/>
        <end position="37"/>
    </location>
</feature>
<keyword evidence="3" id="KW-1185">Reference proteome</keyword>
<dbReference type="PANTHER" id="PTHR35120">
    <property type="entry name" value="HISTONE ACETYLTRANSFERASE KAT6B-LIKE"/>
    <property type="match status" value="1"/>
</dbReference>
<feature type="region of interest" description="Disordered" evidence="1">
    <location>
        <begin position="532"/>
        <end position="561"/>
    </location>
</feature>
<evidence type="ECO:0000256" key="1">
    <source>
        <dbReference type="SAM" id="MobiDB-lite"/>
    </source>
</evidence>
<feature type="compositionally biased region" description="Acidic residues" evidence="1">
    <location>
        <begin position="399"/>
        <end position="453"/>
    </location>
</feature>
<dbReference type="Proteomes" id="UP000595140">
    <property type="component" value="Unassembled WGS sequence"/>
</dbReference>
<organism evidence="2 3">
    <name type="scientific">Cuscuta campestris</name>
    <dbReference type="NCBI Taxonomy" id="132261"/>
    <lineage>
        <taxon>Eukaryota</taxon>
        <taxon>Viridiplantae</taxon>
        <taxon>Streptophyta</taxon>
        <taxon>Embryophyta</taxon>
        <taxon>Tracheophyta</taxon>
        <taxon>Spermatophyta</taxon>
        <taxon>Magnoliopsida</taxon>
        <taxon>eudicotyledons</taxon>
        <taxon>Gunneridae</taxon>
        <taxon>Pentapetalae</taxon>
        <taxon>asterids</taxon>
        <taxon>lamiids</taxon>
        <taxon>Solanales</taxon>
        <taxon>Convolvulaceae</taxon>
        <taxon>Cuscuteae</taxon>
        <taxon>Cuscuta</taxon>
        <taxon>Cuscuta subgen. Grammica</taxon>
        <taxon>Cuscuta sect. Cleistogrammica</taxon>
    </lineage>
</organism>
<feature type="region of interest" description="Disordered" evidence="1">
    <location>
        <begin position="353"/>
        <end position="487"/>
    </location>
</feature>
<evidence type="ECO:0000313" key="2">
    <source>
        <dbReference type="EMBL" id="VFQ92832.1"/>
    </source>
</evidence>
<feature type="compositionally biased region" description="Basic and acidic residues" evidence="1">
    <location>
        <begin position="353"/>
        <end position="381"/>
    </location>
</feature>
<dbReference type="PANTHER" id="PTHR35120:SF2">
    <property type="entry name" value="AMINOTRANSFERASE-LIKE PLANT MOBILE DOMAIN-CONTAINING PROTEIN"/>
    <property type="match status" value="1"/>
</dbReference>
<dbReference type="OrthoDB" id="1935530at2759"/>